<accession>A0A2T3Q4X2</accession>
<name>A0A2T3Q4X2_PHOAN</name>
<dbReference type="EMBL" id="MSCJ01000001">
    <property type="protein sequence ID" value="PQJ67147.1"/>
    <property type="molecule type" value="Genomic_DNA"/>
</dbReference>
<evidence type="ECO:0000313" key="4">
    <source>
        <dbReference type="Proteomes" id="UP000241440"/>
    </source>
</evidence>
<dbReference type="AlphaFoldDB" id="A0A2T3Q4X2"/>
<reference evidence="2 4" key="2">
    <citation type="submission" date="2018-01" db="EMBL/GenBank/DDBJ databases">
        <title>Whole genome sequencing of Histamine producing bacteria.</title>
        <authorList>
            <person name="Butler K."/>
        </authorList>
    </citation>
    <scope>NUCLEOTIDE SEQUENCE [LARGE SCALE GENOMIC DNA]</scope>
    <source>
        <strain evidence="2 4">A2-1</strain>
    </source>
</reference>
<dbReference type="EMBL" id="PYOY01000001">
    <property type="protein sequence ID" value="PSX09751.1"/>
    <property type="molecule type" value="Genomic_DNA"/>
</dbReference>
<evidence type="ECO:0000313" key="3">
    <source>
        <dbReference type="Proteomes" id="UP000238730"/>
    </source>
</evidence>
<evidence type="ECO:0000313" key="1">
    <source>
        <dbReference type="EMBL" id="PQJ67147.1"/>
    </source>
</evidence>
<sequence length="131" mass="15285">MTNFKYYSEDLPCFICHKRMAKTELGWFTPSMKDDVLEQIKNVLSQSDTDYEEYFSVSIICSEDEARDYLLLNYYGYSEHEINHGQVNSEDSTEVNDLTSEHMTSEGVAMFKHEIALQSCEECTPEIDEDY</sequence>
<evidence type="ECO:0000313" key="2">
    <source>
        <dbReference type="EMBL" id="PSX09751.1"/>
    </source>
</evidence>
<dbReference type="OrthoDB" id="5823539at2"/>
<organism evidence="2 4">
    <name type="scientific">Photobacterium angustum</name>
    <dbReference type="NCBI Taxonomy" id="661"/>
    <lineage>
        <taxon>Bacteria</taxon>
        <taxon>Pseudomonadati</taxon>
        <taxon>Pseudomonadota</taxon>
        <taxon>Gammaproteobacteria</taxon>
        <taxon>Vibrionales</taxon>
        <taxon>Vibrionaceae</taxon>
        <taxon>Photobacterium</taxon>
    </lineage>
</organism>
<comment type="caution">
    <text evidence="2">The sequence shown here is derived from an EMBL/GenBank/DDBJ whole genome shotgun (WGS) entry which is preliminary data.</text>
</comment>
<dbReference type="Proteomes" id="UP000241440">
    <property type="component" value="Unassembled WGS sequence"/>
</dbReference>
<protein>
    <submittedName>
        <fullName evidence="2">Uncharacterized protein</fullName>
    </submittedName>
</protein>
<gene>
    <name evidence="1" type="ORF">BTO08_06910</name>
    <name evidence="2" type="ORF">C0W41_02865</name>
</gene>
<dbReference type="Proteomes" id="UP000238730">
    <property type="component" value="Unassembled WGS sequence"/>
</dbReference>
<dbReference type="RefSeq" id="WP_005367289.1">
    <property type="nucleotide sequence ID" value="NZ_JAKJTG010000009.1"/>
</dbReference>
<proteinExistence type="predicted"/>
<dbReference type="GeneID" id="61227973"/>
<reference evidence="1 3" key="1">
    <citation type="submission" date="2016-12" db="EMBL/GenBank/DDBJ databases">
        <title>Diversity of luminous bacteria.</title>
        <authorList>
            <person name="Yoshizawa S."/>
            <person name="Kogure K."/>
        </authorList>
    </citation>
    <scope>NUCLEOTIDE SEQUENCE [LARGE SCALE GENOMIC DNA]</scope>
    <source>
        <strain evidence="1 3">LC1-200</strain>
    </source>
</reference>